<reference evidence="2 3" key="1">
    <citation type="submission" date="2018-07" db="EMBL/GenBank/DDBJ databases">
        <title>Genomic Encyclopedia of Type Strains, Phase IV (KMG-IV): sequencing the most valuable type-strain genomes for metagenomic binning, comparative biology and taxonomic classification.</title>
        <authorList>
            <person name="Goeker M."/>
        </authorList>
    </citation>
    <scope>NUCLEOTIDE SEQUENCE [LARGE SCALE GENOMIC DNA]</scope>
    <source>
        <strain evidence="2 3">DSM 4134</strain>
    </source>
</reference>
<organism evidence="2 3">
    <name type="scientific">Marinoscillum furvescens DSM 4134</name>
    <dbReference type="NCBI Taxonomy" id="1122208"/>
    <lineage>
        <taxon>Bacteria</taxon>
        <taxon>Pseudomonadati</taxon>
        <taxon>Bacteroidota</taxon>
        <taxon>Cytophagia</taxon>
        <taxon>Cytophagales</taxon>
        <taxon>Reichenbachiellaceae</taxon>
        <taxon>Marinoscillum</taxon>
    </lineage>
</organism>
<dbReference type="AlphaFoldDB" id="A0A3D9LGU5"/>
<feature type="transmembrane region" description="Helical" evidence="1">
    <location>
        <begin position="12"/>
        <end position="30"/>
    </location>
</feature>
<keyword evidence="3" id="KW-1185">Reference proteome</keyword>
<dbReference type="EMBL" id="QREG01000001">
    <property type="protein sequence ID" value="REE05827.1"/>
    <property type="molecule type" value="Genomic_DNA"/>
</dbReference>
<accession>A0A3D9LGU5</accession>
<gene>
    <name evidence="2" type="ORF">C7460_101346</name>
</gene>
<keyword evidence="1" id="KW-1133">Transmembrane helix</keyword>
<evidence type="ECO:0000313" key="3">
    <source>
        <dbReference type="Proteomes" id="UP000256779"/>
    </source>
</evidence>
<sequence>MLLKNSNLKGGLAKTLLIIIGVIIALLMTLGRPLFMAETLATPQVPSEPQPVAQKTTPVAERQIATQPIELNSATRMFHIFTNHLPYLNNK</sequence>
<evidence type="ECO:0000313" key="2">
    <source>
        <dbReference type="EMBL" id="REE05827.1"/>
    </source>
</evidence>
<keyword evidence="1" id="KW-0812">Transmembrane</keyword>
<proteinExistence type="predicted"/>
<name>A0A3D9LGU5_MARFU</name>
<evidence type="ECO:0000256" key="1">
    <source>
        <dbReference type="SAM" id="Phobius"/>
    </source>
</evidence>
<dbReference type="RefSeq" id="WP_147302819.1">
    <property type="nucleotide sequence ID" value="NZ_QREG01000001.1"/>
</dbReference>
<keyword evidence="1" id="KW-0472">Membrane</keyword>
<dbReference type="Proteomes" id="UP000256779">
    <property type="component" value="Unassembled WGS sequence"/>
</dbReference>
<protein>
    <submittedName>
        <fullName evidence="2">Uncharacterized protein</fullName>
    </submittedName>
</protein>
<comment type="caution">
    <text evidence="2">The sequence shown here is derived from an EMBL/GenBank/DDBJ whole genome shotgun (WGS) entry which is preliminary data.</text>
</comment>